<protein>
    <submittedName>
        <fullName evidence="1">Uncharacterized protein</fullName>
    </submittedName>
</protein>
<evidence type="ECO:0000313" key="2">
    <source>
        <dbReference type="Proteomes" id="UP000288805"/>
    </source>
</evidence>
<dbReference type="EMBL" id="QGNW01000037">
    <property type="protein sequence ID" value="RVX09771.1"/>
    <property type="molecule type" value="Genomic_DNA"/>
</dbReference>
<evidence type="ECO:0000313" key="1">
    <source>
        <dbReference type="EMBL" id="RVX09771.1"/>
    </source>
</evidence>
<comment type="caution">
    <text evidence="1">The sequence shown here is derived from an EMBL/GenBank/DDBJ whole genome shotgun (WGS) entry which is preliminary data.</text>
</comment>
<organism evidence="1 2">
    <name type="scientific">Vitis vinifera</name>
    <name type="common">Grape</name>
    <dbReference type="NCBI Taxonomy" id="29760"/>
    <lineage>
        <taxon>Eukaryota</taxon>
        <taxon>Viridiplantae</taxon>
        <taxon>Streptophyta</taxon>
        <taxon>Embryophyta</taxon>
        <taxon>Tracheophyta</taxon>
        <taxon>Spermatophyta</taxon>
        <taxon>Magnoliopsida</taxon>
        <taxon>eudicotyledons</taxon>
        <taxon>Gunneridae</taxon>
        <taxon>Pentapetalae</taxon>
        <taxon>rosids</taxon>
        <taxon>Vitales</taxon>
        <taxon>Vitaceae</taxon>
        <taxon>Viteae</taxon>
        <taxon>Vitis</taxon>
    </lineage>
</organism>
<dbReference type="AlphaFoldDB" id="A0A438JLC6"/>
<dbReference type="Proteomes" id="UP000288805">
    <property type="component" value="Unassembled WGS sequence"/>
</dbReference>
<reference evidence="1 2" key="1">
    <citation type="journal article" date="2018" name="PLoS Genet.">
        <title>Population sequencing reveals clonal diversity and ancestral inbreeding in the grapevine cultivar Chardonnay.</title>
        <authorList>
            <person name="Roach M.J."/>
            <person name="Johnson D.L."/>
            <person name="Bohlmann J."/>
            <person name="van Vuuren H.J."/>
            <person name="Jones S.J."/>
            <person name="Pretorius I.S."/>
            <person name="Schmidt S.A."/>
            <person name="Borneman A.R."/>
        </authorList>
    </citation>
    <scope>NUCLEOTIDE SEQUENCE [LARGE SCALE GENOMIC DNA]</scope>
    <source>
        <strain evidence="2">cv. Chardonnay</strain>
        <tissue evidence="1">Leaf</tissue>
    </source>
</reference>
<accession>A0A438JLC6</accession>
<name>A0A438JLC6_VITVI</name>
<sequence>MWFEAISGLRINLDKSEILPVWRVENVWILALELGCKVGALPSTYLRLLGCTTQICGSLGWGGGEGVGRRGEWNPWFFRPFNDWEVERFLLTLQGKRLVIDLEDRMQWKYAKDGKFFVKEEHELLEAVQARLAVHQLTAPILEMIIMSFEAVKTQFGMWDGMGTYSDYGGGLAGVSKILDGDMLAQFLELTSMQQEAVLALPLGSLETVTSSSKQTLLSPISVNRVVQLLERVHYALN</sequence>
<proteinExistence type="predicted"/>
<gene>
    <name evidence="1" type="ORF">CK203_012207</name>
</gene>